<gene>
    <name evidence="1" type="ORF">S12H4_48985</name>
</gene>
<comment type="caution">
    <text evidence="1">The sequence shown here is derived from an EMBL/GenBank/DDBJ whole genome shotgun (WGS) entry which is preliminary data.</text>
</comment>
<sequence>DCPEKKEFPEVQMCSGDCQGTYLSVMVKENIVKIVGSIFPKPHIMYNEEFVSLKARINSIGKARENSIVEKDAKKIKKC</sequence>
<organism evidence="1">
    <name type="scientific">marine sediment metagenome</name>
    <dbReference type="NCBI Taxonomy" id="412755"/>
    <lineage>
        <taxon>unclassified sequences</taxon>
        <taxon>metagenomes</taxon>
        <taxon>ecological metagenomes</taxon>
    </lineage>
</organism>
<reference evidence="1" key="1">
    <citation type="journal article" date="2014" name="Front. Microbiol.">
        <title>High frequency of phylogenetically diverse reductive dehalogenase-homologous genes in deep subseafloor sedimentary metagenomes.</title>
        <authorList>
            <person name="Kawai M."/>
            <person name="Futagami T."/>
            <person name="Toyoda A."/>
            <person name="Takaki Y."/>
            <person name="Nishi S."/>
            <person name="Hori S."/>
            <person name="Arai W."/>
            <person name="Tsubouchi T."/>
            <person name="Morono Y."/>
            <person name="Uchiyama I."/>
            <person name="Ito T."/>
            <person name="Fujiyama A."/>
            <person name="Inagaki F."/>
            <person name="Takami H."/>
        </authorList>
    </citation>
    <scope>NUCLEOTIDE SEQUENCE</scope>
    <source>
        <strain evidence="1">Expedition CK06-06</strain>
    </source>
</reference>
<proteinExistence type="predicted"/>
<evidence type="ECO:0000313" key="1">
    <source>
        <dbReference type="EMBL" id="GAJ08490.1"/>
    </source>
</evidence>
<name>X1VKE2_9ZZZZ</name>
<feature type="non-terminal residue" evidence="1">
    <location>
        <position position="1"/>
    </location>
</feature>
<dbReference type="AlphaFoldDB" id="X1VKE2"/>
<protein>
    <submittedName>
        <fullName evidence="1">Uncharacterized protein</fullName>
    </submittedName>
</protein>
<dbReference type="EMBL" id="BARW01030674">
    <property type="protein sequence ID" value="GAJ08490.1"/>
    <property type="molecule type" value="Genomic_DNA"/>
</dbReference>
<accession>X1VKE2</accession>